<comment type="caution">
    <text evidence="3">The sequence shown here is derived from an EMBL/GenBank/DDBJ whole genome shotgun (WGS) entry which is preliminary data.</text>
</comment>
<dbReference type="Pfam" id="PF03795">
    <property type="entry name" value="YCII"/>
    <property type="match status" value="1"/>
</dbReference>
<feature type="domain" description="YCII-related" evidence="2">
    <location>
        <begin position="10"/>
        <end position="82"/>
    </location>
</feature>
<dbReference type="Gene3D" id="3.30.70.1060">
    <property type="entry name" value="Dimeric alpha+beta barrel"/>
    <property type="match status" value="1"/>
</dbReference>
<evidence type="ECO:0000313" key="4">
    <source>
        <dbReference type="Proteomes" id="UP001165270"/>
    </source>
</evidence>
<name>A0ABS9XSY9_9ACTN</name>
<comment type="similarity">
    <text evidence="1">Belongs to the YciI family.</text>
</comment>
<dbReference type="RefSeq" id="WP_242712894.1">
    <property type="nucleotide sequence ID" value="NZ_JALDAX010000020.1"/>
</dbReference>
<evidence type="ECO:0000256" key="1">
    <source>
        <dbReference type="ARBA" id="ARBA00007689"/>
    </source>
</evidence>
<dbReference type="SUPFAM" id="SSF54909">
    <property type="entry name" value="Dimeric alpha+beta barrel"/>
    <property type="match status" value="1"/>
</dbReference>
<accession>A0ABS9XSY9</accession>
<organism evidence="3 4">
    <name type="scientific">Streptomyces spinosisporus</name>
    <dbReference type="NCBI Taxonomy" id="2927582"/>
    <lineage>
        <taxon>Bacteria</taxon>
        <taxon>Bacillati</taxon>
        <taxon>Actinomycetota</taxon>
        <taxon>Actinomycetes</taxon>
        <taxon>Kitasatosporales</taxon>
        <taxon>Streptomycetaceae</taxon>
        <taxon>Streptomyces</taxon>
    </lineage>
</organism>
<keyword evidence="4" id="KW-1185">Reference proteome</keyword>
<dbReference type="InterPro" id="IPR011008">
    <property type="entry name" value="Dimeric_a/b-barrel"/>
</dbReference>
<evidence type="ECO:0000259" key="2">
    <source>
        <dbReference type="Pfam" id="PF03795"/>
    </source>
</evidence>
<dbReference type="EMBL" id="JALDAX010000020">
    <property type="protein sequence ID" value="MCI3245201.1"/>
    <property type="molecule type" value="Genomic_DNA"/>
</dbReference>
<protein>
    <submittedName>
        <fullName evidence="3">YciI family protein</fullName>
    </submittedName>
</protein>
<sequence length="93" mass="10195">MLVVELAFTPAPERLAARPAHRETLTRLHAEGHLLAAGPWSGDEGALLVFTTDRDHLEKILDTDPYYRRTPGVEVRSIRAWTPVVGGPESAAP</sequence>
<reference evidence="3" key="1">
    <citation type="submission" date="2022-03" db="EMBL/GenBank/DDBJ databases">
        <title>Streptomyces 7R015 and 7R016 isolated from Barleria lupulina in Thailand.</title>
        <authorList>
            <person name="Kanchanasin P."/>
            <person name="Phongsopitanun W."/>
            <person name="Tanasupawat S."/>
        </authorList>
    </citation>
    <scope>NUCLEOTIDE SEQUENCE</scope>
    <source>
        <strain evidence="3">7R016</strain>
    </source>
</reference>
<dbReference type="InterPro" id="IPR005545">
    <property type="entry name" value="YCII"/>
</dbReference>
<evidence type="ECO:0000313" key="3">
    <source>
        <dbReference type="EMBL" id="MCI3245201.1"/>
    </source>
</evidence>
<gene>
    <name evidence="3" type="ORF">MQN93_36365</name>
</gene>
<dbReference type="Proteomes" id="UP001165270">
    <property type="component" value="Unassembled WGS sequence"/>
</dbReference>
<proteinExistence type="inferred from homology"/>